<sequence length="966" mass="107179">MFVCSQTLNVFPLFDFLTFILASFSRYMITQMHRAVNTQNLFITRMEGEEVSSGSEAGEELHERYDDTQDEKDWELSERSAGEDDGLSDGQRDADAELDYDEENKDDYEQREHVAQHQNIARNVPNEGSVMTSDDGRGSRFDDDGSSTTAEDAESANIEDHEESGKPQSDANSKDDGEGSEGGGRNESSSRQGREPSEEGEIDDLEEGELKSDSDFEVPLLKVTSISPKEECMKRRDAYRSPERQCHDEDPQSVGVCRFYLRGTCTWGRDCKYIHPRETRGDMAPPTQSSSSELTWSTGGSPRVRNRSCERGKPLRESVHSRVKYPNAGSVGIQEAAVVRTGAHESAWERGLRQARELVMKASKKRKEEPDFEKKRLILVPNEEIERPRTTDDDSDDSRGMRFRDRVSHSPPIERSVTARGGALSVSMRVDGSTRRTRRYFDEPINANDVPLGGGGRFRMEKGADESCRREAFGGANMPPPRRIPSLIDGIKEGRMLEPPKDLGPQVLYPNGRPTGDNRRRGGIDRQGRDNRIRDVSPNDKYGTSGRGSRSSRSRSPRSVSLSPRCSPSPLPKRRHPATSRSGSERSGPVINKRPNIQGPITAGGDQIRDPWDRNRAKRGRSRDLASTTLGAVLQKARRSDEQKLKARKRAASVSHSTVSSVSRGSSSGGSSVSSSRSDSRESHSSSHGRRRPTSRPSLASAVPLKNLFDDDGSIRPTDLSSFRIPKKKREPSQEDASKRGSVAGKRAKQQLNSYERPVSRGSRISPTVARRGAPLSGRHSAGQGSAANRRDEAPDEKLCRKKLSEAKEDISSDESSSLSTTSSSTSDDDAEPAAYRRKGRSTNDDDGLPTEGIPLSPDANAEAVSSDDEERSHDDDKSISRSSSHSASPYVRRKSISPTARAVRSHRSSRNVSNERRGGVRRFNEFNDDDYVDNEAEKEERRAELLRQLKCVEEAIARKRSRPIA</sequence>
<feature type="compositionally biased region" description="Low complexity" evidence="6">
    <location>
        <begin position="557"/>
        <end position="568"/>
    </location>
</feature>
<feature type="region of interest" description="Disordered" evidence="6">
    <location>
        <begin position="363"/>
        <end position="413"/>
    </location>
</feature>
<dbReference type="InterPro" id="IPR000571">
    <property type="entry name" value="Znf_CCCH"/>
</dbReference>
<evidence type="ECO:0000256" key="6">
    <source>
        <dbReference type="SAM" id="MobiDB-lite"/>
    </source>
</evidence>
<feature type="compositionally biased region" description="Low complexity" evidence="6">
    <location>
        <begin position="814"/>
        <end position="826"/>
    </location>
</feature>
<feature type="compositionally biased region" description="Acidic residues" evidence="6">
    <location>
        <begin position="96"/>
        <end position="106"/>
    </location>
</feature>
<feature type="compositionally biased region" description="Basic and acidic residues" evidence="6">
    <location>
        <begin position="307"/>
        <end position="320"/>
    </location>
</feature>
<evidence type="ECO:0000256" key="5">
    <source>
        <dbReference type="SAM" id="Coils"/>
    </source>
</evidence>
<dbReference type="Gene3D" id="4.10.1000.10">
    <property type="entry name" value="Zinc finger, CCCH-type"/>
    <property type="match status" value="1"/>
</dbReference>
<evidence type="ECO:0000259" key="7">
    <source>
        <dbReference type="PROSITE" id="PS50103"/>
    </source>
</evidence>
<protein>
    <submittedName>
        <fullName evidence="9">C3H1-type domain-containing protein</fullName>
    </submittedName>
</protein>
<feature type="compositionally biased region" description="Basic and acidic residues" evidence="6">
    <location>
        <begin position="384"/>
        <end position="408"/>
    </location>
</feature>
<dbReference type="InterPro" id="IPR052647">
    <property type="entry name" value="Zinc_finger_CCCH-type"/>
</dbReference>
<keyword evidence="1 4" id="KW-0479">Metal-binding</keyword>
<dbReference type="PANTHER" id="PTHR46582:SF1">
    <property type="entry name" value="ZINC FINGER CCCH DOMAIN-CONTAINING PROTEIN 18"/>
    <property type="match status" value="1"/>
</dbReference>
<dbReference type="SUPFAM" id="SSF90229">
    <property type="entry name" value="CCCH zinc finger"/>
    <property type="match status" value="1"/>
</dbReference>
<evidence type="ECO:0000313" key="8">
    <source>
        <dbReference type="Proteomes" id="UP000887569"/>
    </source>
</evidence>
<feature type="compositionally biased region" description="Acidic residues" evidence="6">
    <location>
        <begin position="198"/>
        <end position="207"/>
    </location>
</feature>
<feature type="compositionally biased region" description="Basic and acidic residues" evidence="6">
    <location>
        <begin position="914"/>
        <end position="926"/>
    </location>
</feature>
<dbReference type="GO" id="GO:0003723">
    <property type="term" value="F:RNA binding"/>
    <property type="evidence" value="ECO:0007669"/>
    <property type="project" value="TreeGrafter"/>
</dbReference>
<feature type="domain" description="C3H1-type" evidence="7">
    <location>
        <begin position="251"/>
        <end position="278"/>
    </location>
</feature>
<feature type="compositionally biased region" description="Low complexity" evidence="6">
    <location>
        <begin position="653"/>
        <end position="677"/>
    </location>
</feature>
<dbReference type="PANTHER" id="PTHR46582">
    <property type="entry name" value="ZINC FINGER CCCH DOMAIN-CONTAINING PROTEIN 18"/>
    <property type="match status" value="1"/>
</dbReference>
<dbReference type="InterPro" id="IPR036855">
    <property type="entry name" value="Znf_CCCH_sf"/>
</dbReference>
<dbReference type="GO" id="GO:0008270">
    <property type="term" value="F:zinc ion binding"/>
    <property type="evidence" value="ECO:0007669"/>
    <property type="project" value="UniProtKB-KW"/>
</dbReference>
<feature type="compositionally biased region" description="Basic and acidic residues" evidence="6">
    <location>
        <begin position="871"/>
        <end position="880"/>
    </location>
</feature>
<keyword evidence="3 4" id="KW-0862">Zinc</keyword>
<dbReference type="Proteomes" id="UP000887569">
    <property type="component" value="Unplaced"/>
</dbReference>
<feature type="zinc finger region" description="C3H1-type" evidence="4">
    <location>
        <begin position="251"/>
        <end position="278"/>
    </location>
</feature>
<feature type="region of interest" description="Disordered" evidence="6">
    <location>
        <begin position="278"/>
        <end position="320"/>
    </location>
</feature>
<evidence type="ECO:0000256" key="2">
    <source>
        <dbReference type="ARBA" id="ARBA00022771"/>
    </source>
</evidence>
<keyword evidence="5" id="KW-0175">Coiled coil</keyword>
<keyword evidence="2 4" id="KW-0863">Zinc-finger</keyword>
<feature type="compositionally biased region" description="Basic and acidic residues" evidence="6">
    <location>
        <begin position="134"/>
        <end position="143"/>
    </location>
</feature>
<feature type="compositionally biased region" description="Basic and acidic residues" evidence="6">
    <location>
        <begin position="789"/>
        <end position="811"/>
    </location>
</feature>
<dbReference type="AlphaFoldDB" id="A0A915AW70"/>
<feature type="coiled-coil region" evidence="5">
    <location>
        <begin position="936"/>
        <end position="963"/>
    </location>
</feature>
<evidence type="ECO:0000313" key="9">
    <source>
        <dbReference type="WBParaSite" id="PgR018_g088_t03"/>
    </source>
</evidence>
<evidence type="ECO:0000256" key="4">
    <source>
        <dbReference type="PROSITE-ProRule" id="PRU00723"/>
    </source>
</evidence>
<feature type="compositionally biased region" description="Polar residues" evidence="6">
    <location>
        <begin position="286"/>
        <end position="300"/>
    </location>
</feature>
<dbReference type="PROSITE" id="PS50103">
    <property type="entry name" value="ZF_C3H1"/>
    <property type="match status" value="1"/>
</dbReference>
<organism evidence="8 9">
    <name type="scientific">Parascaris univalens</name>
    <name type="common">Nematode worm</name>
    <dbReference type="NCBI Taxonomy" id="6257"/>
    <lineage>
        <taxon>Eukaryota</taxon>
        <taxon>Metazoa</taxon>
        <taxon>Ecdysozoa</taxon>
        <taxon>Nematoda</taxon>
        <taxon>Chromadorea</taxon>
        <taxon>Rhabditida</taxon>
        <taxon>Spirurina</taxon>
        <taxon>Ascaridomorpha</taxon>
        <taxon>Ascaridoidea</taxon>
        <taxon>Ascarididae</taxon>
        <taxon>Parascaris</taxon>
    </lineage>
</organism>
<feature type="compositionally biased region" description="Basic and acidic residues" evidence="6">
    <location>
        <begin position="516"/>
        <end position="538"/>
    </location>
</feature>
<name>A0A915AW70_PARUN</name>
<proteinExistence type="predicted"/>
<feature type="compositionally biased region" description="Basic and acidic residues" evidence="6">
    <location>
        <begin position="366"/>
        <end position="376"/>
    </location>
</feature>
<feature type="region of interest" description="Disordered" evidence="6">
    <location>
        <begin position="50"/>
        <end position="219"/>
    </location>
</feature>
<feature type="region of interest" description="Disordered" evidence="6">
    <location>
        <begin position="493"/>
        <end position="934"/>
    </location>
</feature>
<reference evidence="9" key="1">
    <citation type="submission" date="2022-11" db="UniProtKB">
        <authorList>
            <consortium name="WormBaseParasite"/>
        </authorList>
    </citation>
    <scope>IDENTIFICATION</scope>
</reference>
<evidence type="ECO:0000256" key="3">
    <source>
        <dbReference type="ARBA" id="ARBA00022833"/>
    </source>
</evidence>
<dbReference type="WBParaSite" id="PgR018_g088_t03">
    <property type="protein sequence ID" value="PgR018_g088_t03"/>
    <property type="gene ID" value="PgR018_g088"/>
</dbReference>
<accession>A0A915AW70</accession>
<keyword evidence="8" id="KW-1185">Reference proteome</keyword>
<evidence type="ECO:0000256" key="1">
    <source>
        <dbReference type="ARBA" id="ARBA00022723"/>
    </source>
</evidence>
<dbReference type="GO" id="GO:0071011">
    <property type="term" value="C:precatalytic spliceosome"/>
    <property type="evidence" value="ECO:0007669"/>
    <property type="project" value="TreeGrafter"/>
</dbReference>